<name>A0A9E6MQK0_9ACTN</name>
<keyword evidence="2" id="KW-0732">Signal</keyword>
<dbReference type="InterPro" id="IPR046526">
    <property type="entry name" value="DUF6591"/>
</dbReference>
<feature type="signal peptide" evidence="2">
    <location>
        <begin position="1"/>
        <end position="24"/>
    </location>
</feature>
<evidence type="ECO:0000259" key="3">
    <source>
        <dbReference type="Pfam" id="PF20234"/>
    </source>
</evidence>
<protein>
    <recommendedName>
        <fullName evidence="3">DUF6591 domain-containing protein</fullName>
    </recommendedName>
</protein>
<organism evidence="5 7">
    <name type="scientific">Xiamenia xianingshaonis</name>
    <dbReference type="NCBI Taxonomy" id="2682776"/>
    <lineage>
        <taxon>Bacteria</taxon>
        <taxon>Bacillati</taxon>
        <taxon>Actinomycetota</taxon>
        <taxon>Coriobacteriia</taxon>
        <taxon>Eggerthellales</taxon>
        <taxon>Eggerthellaceae</taxon>
        <taxon>Xiamenia</taxon>
    </lineage>
</organism>
<accession>A0A9E6MQK0</accession>
<evidence type="ECO:0000256" key="2">
    <source>
        <dbReference type="SAM" id="SignalP"/>
    </source>
</evidence>
<dbReference type="RefSeq" id="WP_166339968.1">
    <property type="nucleotide sequence ID" value="NZ_CP072829.1"/>
</dbReference>
<feature type="region of interest" description="Disordered" evidence="1">
    <location>
        <begin position="32"/>
        <end position="104"/>
    </location>
</feature>
<reference evidence="5" key="2">
    <citation type="submission" date="2021-04" db="EMBL/GenBank/DDBJ databases">
        <title>Novel species in family Eggerthellaceae.</title>
        <authorList>
            <person name="Zhang G."/>
        </authorList>
    </citation>
    <scope>NUCLEOTIDE SEQUENCE</scope>
    <source>
        <strain evidence="5">Zg-886</strain>
    </source>
</reference>
<proteinExistence type="predicted"/>
<dbReference type="AlphaFoldDB" id="A0A9E6MQK0"/>
<gene>
    <name evidence="4" type="ORF">GMI68_07640</name>
    <name evidence="5" type="ORF">J7S26_08315</name>
</gene>
<evidence type="ECO:0000313" key="5">
    <source>
        <dbReference type="EMBL" id="QTU84330.1"/>
    </source>
</evidence>
<dbReference type="EMBL" id="WPCR01000009">
    <property type="protein sequence ID" value="NHM14632.1"/>
    <property type="molecule type" value="Genomic_DNA"/>
</dbReference>
<dbReference type="PROSITE" id="PS51257">
    <property type="entry name" value="PROKAR_LIPOPROTEIN"/>
    <property type="match status" value="1"/>
</dbReference>
<dbReference type="Pfam" id="PF20234">
    <property type="entry name" value="DUF6591"/>
    <property type="match status" value="1"/>
</dbReference>
<feature type="chain" id="PRO_5039282803" description="DUF6591 domain-containing protein" evidence="2">
    <location>
        <begin position="25"/>
        <end position="209"/>
    </location>
</feature>
<feature type="domain" description="DUF6591" evidence="3">
    <location>
        <begin position="59"/>
        <end position="206"/>
    </location>
</feature>
<feature type="compositionally biased region" description="Basic and acidic residues" evidence="1">
    <location>
        <begin position="47"/>
        <end position="58"/>
    </location>
</feature>
<reference evidence="4 6" key="1">
    <citation type="submission" date="2019-11" db="EMBL/GenBank/DDBJ databases">
        <title>Eggerthellaceae novel genus isolated from the rectal contents of marmort.</title>
        <authorList>
            <person name="Zhang G."/>
        </authorList>
    </citation>
    <scope>NUCLEOTIDE SEQUENCE [LARGE SCALE GENOMIC DNA]</scope>
    <source>
        <strain evidence="6">zg-886</strain>
        <strain evidence="4">Zg-886</strain>
    </source>
</reference>
<evidence type="ECO:0000313" key="6">
    <source>
        <dbReference type="Proteomes" id="UP000636394"/>
    </source>
</evidence>
<dbReference type="Proteomes" id="UP000636394">
    <property type="component" value="Unassembled WGS sequence"/>
</dbReference>
<evidence type="ECO:0000256" key="1">
    <source>
        <dbReference type="SAM" id="MobiDB-lite"/>
    </source>
</evidence>
<keyword evidence="6" id="KW-1185">Reference proteome</keyword>
<dbReference type="EMBL" id="CP072829">
    <property type="protein sequence ID" value="QTU84330.1"/>
    <property type="molecule type" value="Genomic_DNA"/>
</dbReference>
<dbReference type="Proteomes" id="UP000671910">
    <property type="component" value="Chromosome"/>
</dbReference>
<dbReference type="KEGG" id="ebz:J7S26_08315"/>
<sequence>MTLKTLRTTKKFLAIAIVVGFCLAGGLSGCKSTTDQAPDQGASKSAAIEKADESKPAELDEPVAEAESAKKDDTVAENQKATVEATEPEGAETDANSKADASTETVEALEAAETAASVVSGGVTPEFKETMDGYEAFFDEYCEFMQAYNDGSPTAEMIAEYASMMTRYAETTAKVEAIDEGSLSTADYAYYVEVMARVDQKLLTVADSA</sequence>
<evidence type="ECO:0000313" key="4">
    <source>
        <dbReference type="EMBL" id="NHM14632.1"/>
    </source>
</evidence>
<evidence type="ECO:0000313" key="7">
    <source>
        <dbReference type="Proteomes" id="UP000671910"/>
    </source>
</evidence>